<evidence type="ECO:0000256" key="7">
    <source>
        <dbReference type="ARBA" id="ARBA00022822"/>
    </source>
</evidence>
<dbReference type="FunFam" id="3.20.20.70:FF:000075">
    <property type="entry name" value="Tryptophan biosynthesis protein TRP1"/>
    <property type="match status" value="1"/>
</dbReference>
<dbReference type="NCBIfam" id="NF002298">
    <property type="entry name" value="PRK01222.1-4"/>
    <property type="match status" value="1"/>
</dbReference>
<keyword evidence="13" id="KW-1185">Reference proteome</keyword>
<dbReference type="NCBIfam" id="NF002299">
    <property type="entry name" value="PRK01222.1-6"/>
    <property type="match status" value="1"/>
</dbReference>
<dbReference type="GO" id="GO:0000162">
    <property type="term" value="P:L-tryptophan biosynthetic process"/>
    <property type="evidence" value="ECO:0007669"/>
    <property type="project" value="UniProtKB-UniRule"/>
</dbReference>
<protein>
    <recommendedName>
        <fullName evidence="5 10">N-(5'-phosphoribosyl)anthranilate isomerase</fullName>
        <shortName evidence="10">PRAI</shortName>
        <ecNumber evidence="4 10">5.3.1.24</ecNumber>
    </recommendedName>
</protein>
<dbReference type="PANTHER" id="PTHR42894">
    <property type="entry name" value="N-(5'-PHOSPHORIBOSYL)ANTHRANILATE ISOMERASE"/>
    <property type="match status" value="1"/>
</dbReference>
<dbReference type="InterPro" id="IPR011060">
    <property type="entry name" value="RibuloseP-bd_barrel"/>
</dbReference>
<dbReference type="Gene3D" id="3.20.20.70">
    <property type="entry name" value="Aldolase class I"/>
    <property type="match status" value="1"/>
</dbReference>
<evidence type="ECO:0000313" key="12">
    <source>
        <dbReference type="EMBL" id="TXR54950.1"/>
    </source>
</evidence>
<organism evidence="12 13">
    <name type="scientific">Reinekea thalattae</name>
    <dbReference type="NCBI Taxonomy" id="2593301"/>
    <lineage>
        <taxon>Bacteria</taxon>
        <taxon>Pseudomonadati</taxon>
        <taxon>Pseudomonadota</taxon>
        <taxon>Gammaproteobacteria</taxon>
        <taxon>Oceanospirillales</taxon>
        <taxon>Saccharospirillaceae</taxon>
        <taxon>Reinekea</taxon>
    </lineage>
</organism>
<evidence type="ECO:0000259" key="11">
    <source>
        <dbReference type="Pfam" id="PF00697"/>
    </source>
</evidence>
<keyword evidence="9 10" id="KW-0413">Isomerase</keyword>
<comment type="catalytic activity">
    <reaction evidence="1 10">
        <text>N-(5-phospho-beta-D-ribosyl)anthranilate = 1-(2-carboxyphenylamino)-1-deoxy-D-ribulose 5-phosphate</text>
        <dbReference type="Rhea" id="RHEA:21540"/>
        <dbReference type="ChEBI" id="CHEBI:18277"/>
        <dbReference type="ChEBI" id="CHEBI:58613"/>
        <dbReference type="EC" id="5.3.1.24"/>
    </reaction>
</comment>
<name>A0A5C8ZDS6_9GAMM</name>
<comment type="pathway">
    <text evidence="2 10">Amino-acid biosynthesis; L-tryptophan biosynthesis; L-tryptophan from chorismate: step 3/5.</text>
</comment>
<evidence type="ECO:0000256" key="4">
    <source>
        <dbReference type="ARBA" id="ARBA00012572"/>
    </source>
</evidence>
<dbReference type="InterPro" id="IPR044643">
    <property type="entry name" value="TrpF_fam"/>
</dbReference>
<dbReference type="CDD" id="cd00405">
    <property type="entry name" value="PRAI"/>
    <property type="match status" value="1"/>
</dbReference>
<keyword evidence="6 10" id="KW-0028">Amino-acid biosynthesis</keyword>
<dbReference type="UniPathway" id="UPA00035">
    <property type="reaction ID" value="UER00042"/>
</dbReference>
<evidence type="ECO:0000256" key="6">
    <source>
        <dbReference type="ARBA" id="ARBA00022605"/>
    </source>
</evidence>
<dbReference type="Proteomes" id="UP000321764">
    <property type="component" value="Unassembled WGS sequence"/>
</dbReference>
<dbReference type="EC" id="5.3.1.24" evidence="4 10"/>
<feature type="domain" description="N-(5'phosphoribosyl) anthranilate isomerase (PRAI)" evidence="11">
    <location>
        <begin position="6"/>
        <end position="200"/>
    </location>
</feature>
<comment type="similarity">
    <text evidence="3 10">Belongs to the TrpF family.</text>
</comment>
<dbReference type="RefSeq" id="WP_147714350.1">
    <property type="nucleotide sequence ID" value="NZ_VKAD01000001.1"/>
</dbReference>
<proteinExistence type="inferred from homology"/>
<dbReference type="HAMAP" id="MF_00135">
    <property type="entry name" value="PRAI"/>
    <property type="match status" value="1"/>
</dbReference>
<evidence type="ECO:0000256" key="2">
    <source>
        <dbReference type="ARBA" id="ARBA00004664"/>
    </source>
</evidence>
<dbReference type="OrthoDB" id="9796196at2"/>
<reference evidence="12 13" key="1">
    <citation type="submission" date="2019-07" db="EMBL/GenBank/DDBJ databases">
        <title>Reinekea sp. strain SSH23 genome sequencing and assembly.</title>
        <authorList>
            <person name="Kim I."/>
        </authorList>
    </citation>
    <scope>NUCLEOTIDE SEQUENCE [LARGE SCALE GENOMIC DNA]</scope>
    <source>
        <strain evidence="12 13">SSH23</strain>
    </source>
</reference>
<dbReference type="EMBL" id="VKAD01000001">
    <property type="protein sequence ID" value="TXR54950.1"/>
    <property type="molecule type" value="Genomic_DNA"/>
</dbReference>
<dbReference type="PANTHER" id="PTHR42894:SF1">
    <property type="entry name" value="N-(5'-PHOSPHORIBOSYL)ANTHRANILATE ISOMERASE"/>
    <property type="match status" value="1"/>
</dbReference>
<dbReference type="InterPro" id="IPR013785">
    <property type="entry name" value="Aldolase_TIM"/>
</dbReference>
<evidence type="ECO:0000256" key="10">
    <source>
        <dbReference type="HAMAP-Rule" id="MF_00135"/>
    </source>
</evidence>
<dbReference type="SUPFAM" id="SSF51366">
    <property type="entry name" value="Ribulose-phoshate binding barrel"/>
    <property type="match status" value="1"/>
</dbReference>
<dbReference type="GO" id="GO:0004640">
    <property type="term" value="F:phosphoribosylanthranilate isomerase activity"/>
    <property type="evidence" value="ECO:0007669"/>
    <property type="project" value="UniProtKB-UniRule"/>
</dbReference>
<evidence type="ECO:0000313" key="13">
    <source>
        <dbReference type="Proteomes" id="UP000321764"/>
    </source>
</evidence>
<evidence type="ECO:0000256" key="9">
    <source>
        <dbReference type="ARBA" id="ARBA00023235"/>
    </source>
</evidence>
<comment type="caution">
    <text evidence="12">The sequence shown here is derived from an EMBL/GenBank/DDBJ whole genome shotgun (WGS) entry which is preliminary data.</text>
</comment>
<sequence length="214" mass="23105">MRTRIKMCGMTRSEDVEAACQAGADAIGMIFYPPSGRYIEVSQAEKLAQHVSLAVDKVALFVNPEVNFVNDVVAATGADILQFHGDESAEFCQQFGRRYIKALRVKSAAEVAEKIAEHHQADAIMLDAYVKGVPGGTGQQFDWSMTPESIRHKLFLAGGLNADNVGTAIQALRPYAVDVAGGIEQAPGIKDIDKIFAFAEAVRQADALFIENSS</sequence>
<evidence type="ECO:0000256" key="5">
    <source>
        <dbReference type="ARBA" id="ARBA00022272"/>
    </source>
</evidence>
<evidence type="ECO:0000256" key="8">
    <source>
        <dbReference type="ARBA" id="ARBA00023141"/>
    </source>
</evidence>
<dbReference type="Pfam" id="PF00697">
    <property type="entry name" value="PRAI"/>
    <property type="match status" value="1"/>
</dbReference>
<dbReference type="InterPro" id="IPR001240">
    <property type="entry name" value="PRAI_dom"/>
</dbReference>
<keyword evidence="7 10" id="KW-0822">Tryptophan biosynthesis</keyword>
<gene>
    <name evidence="10" type="primary">trpF</name>
    <name evidence="12" type="ORF">FME95_03835</name>
</gene>
<evidence type="ECO:0000256" key="3">
    <source>
        <dbReference type="ARBA" id="ARBA00007571"/>
    </source>
</evidence>
<dbReference type="AlphaFoldDB" id="A0A5C8ZDS6"/>
<evidence type="ECO:0000256" key="1">
    <source>
        <dbReference type="ARBA" id="ARBA00001164"/>
    </source>
</evidence>
<keyword evidence="8 10" id="KW-0057">Aromatic amino acid biosynthesis</keyword>
<accession>A0A5C8ZDS6</accession>